<sequence length="116" mass="13752">MTDTAKSMILNFAHMITNYGFVPNGGRIYYLRRSQPPLFAPMVYEYYQATKDKELIREMLPVIEKEYNFWTSNRSLPITVNGEKMSMFQYRTPSTVPRLVHFSIYIIHLLLNLSKY</sequence>
<evidence type="ECO:0000256" key="6">
    <source>
        <dbReference type="ARBA" id="ARBA00031637"/>
    </source>
</evidence>
<evidence type="ECO:0000256" key="2">
    <source>
        <dbReference type="ARBA" id="ARBA00005615"/>
    </source>
</evidence>
<evidence type="ECO:0000256" key="1">
    <source>
        <dbReference type="ARBA" id="ARBA00001576"/>
    </source>
</evidence>
<dbReference type="EC" id="3.2.1.28" evidence="3"/>
<accession>A0A0D6LEF4</accession>
<dbReference type="Gene3D" id="1.50.10.10">
    <property type="match status" value="1"/>
</dbReference>
<name>A0A0D6LEF4_9BILA</name>
<keyword evidence="8" id="KW-1185">Reference proteome</keyword>
<dbReference type="AlphaFoldDB" id="A0A0D6LEF4"/>
<comment type="similarity">
    <text evidence="2">Belongs to the glycosyl hydrolase 37 family.</text>
</comment>
<evidence type="ECO:0000256" key="3">
    <source>
        <dbReference type="ARBA" id="ARBA00012757"/>
    </source>
</evidence>
<comment type="catalytic activity">
    <reaction evidence="1">
        <text>alpha,alpha-trehalose + H2O = alpha-D-glucose + beta-D-glucose</text>
        <dbReference type="Rhea" id="RHEA:32675"/>
        <dbReference type="ChEBI" id="CHEBI:15377"/>
        <dbReference type="ChEBI" id="CHEBI:15903"/>
        <dbReference type="ChEBI" id="CHEBI:16551"/>
        <dbReference type="ChEBI" id="CHEBI:17925"/>
        <dbReference type="EC" id="3.2.1.28"/>
    </reaction>
</comment>
<dbReference type="PANTHER" id="PTHR23403">
    <property type="entry name" value="TREHALASE"/>
    <property type="match status" value="1"/>
</dbReference>
<dbReference type="SUPFAM" id="SSF48208">
    <property type="entry name" value="Six-hairpin glycosidases"/>
    <property type="match status" value="1"/>
</dbReference>
<dbReference type="PANTHER" id="PTHR23403:SF1">
    <property type="entry name" value="TREHALASE"/>
    <property type="match status" value="1"/>
</dbReference>
<evidence type="ECO:0000313" key="7">
    <source>
        <dbReference type="EMBL" id="EPB66047.1"/>
    </source>
</evidence>
<evidence type="ECO:0000256" key="4">
    <source>
        <dbReference type="ARBA" id="ARBA00019905"/>
    </source>
</evidence>
<reference evidence="7 8" key="1">
    <citation type="submission" date="2013-05" db="EMBL/GenBank/DDBJ databases">
        <title>Draft genome of the parasitic nematode Anyclostoma ceylanicum.</title>
        <authorList>
            <person name="Mitreva M."/>
        </authorList>
    </citation>
    <scope>NUCLEOTIDE SEQUENCE [LARGE SCALE GENOMIC DNA]</scope>
</reference>
<dbReference type="EMBL" id="KE126615">
    <property type="protein sequence ID" value="EPB66047.1"/>
    <property type="molecule type" value="Genomic_DNA"/>
</dbReference>
<dbReference type="GO" id="GO:0004555">
    <property type="term" value="F:alpha,alpha-trehalase activity"/>
    <property type="evidence" value="ECO:0007669"/>
    <property type="project" value="UniProtKB-EC"/>
</dbReference>
<dbReference type="Pfam" id="PF01204">
    <property type="entry name" value="Trehalase"/>
    <property type="match status" value="1"/>
</dbReference>
<dbReference type="InterPro" id="IPR001661">
    <property type="entry name" value="Glyco_hydro_37"/>
</dbReference>
<gene>
    <name evidence="7" type="ORF">ANCCEY_14865</name>
</gene>
<evidence type="ECO:0000256" key="5">
    <source>
        <dbReference type="ARBA" id="ARBA00030473"/>
    </source>
</evidence>
<dbReference type="GO" id="GO:0005993">
    <property type="term" value="P:trehalose catabolic process"/>
    <property type="evidence" value="ECO:0007669"/>
    <property type="project" value="TreeGrafter"/>
</dbReference>
<proteinExistence type="inferred from homology"/>
<evidence type="ECO:0000313" key="8">
    <source>
        <dbReference type="Proteomes" id="UP000054495"/>
    </source>
</evidence>
<organism evidence="7 8">
    <name type="scientific">Ancylostoma ceylanicum</name>
    <dbReference type="NCBI Taxonomy" id="53326"/>
    <lineage>
        <taxon>Eukaryota</taxon>
        <taxon>Metazoa</taxon>
        <taxon>Ecdysozoa</taxon>
        <taxon>Nematoda</taxon>
        <taxon>Chromadorea</taxon>
        <taxon>Rhabditida</taxon>
        <taxon>Rhabditina</taxon>
        <taxon>Rhabditomorpha</taxon>
        <taxon>Strongyloidea</taxon>
        <taxon>Ancylostomatidae</taxon>
        <taxon>Ancylostomatinae</taxon>
        <taxon>Ancylostoma</taxon>
    </lineage>
</organism>
<dbReference type="Proteomes" id="UP000054495">
    <property type="component" value="Unassembled WGS sequence"/>
</dbReference>
<dbReference type="InterPro" id="IPR012341">
    <property type="entry name" value="6hp_glycosidase-like_sf"/>
</dbReference>
<protein>
    <recommendedName>
        <fullName evidence="4">Trehalase</fullName>
        <ecNumber evidence="3">3.2.1.28</ecNumber>
    </recommendedName>
    <alternativeName>
        <fullName evidence="5">Alpha,alpha-trehalase</fullName>
    </alternativeName>
    <alternativeName>
        <fullName evidence="6">Alpha,alpha-trehalose glucohydrolase</fullName>
    </alternativeName>
</protein>
<dbReference type="InterPro" id="IPR008928">
    <property type="entry name" value="6-hairpin_glycosidase_sf"/>
</dbReference>